<dbReference type="EMBL" id="BPQH01000002">
    <property type="protein sequence ID" value="GJD48092.1"/>
    <property type="molecule type" value="Genomic_DNA"/>
</dbReference>
<gene>
    <name evidence="1" type="ORF">OPKNFCMD_0808</name>
</gene>
<name>A0ABQ4QSC6_9HYPH</name>
<evidence type="ECO:0000313" key="2">
    <source>
        <dbReference type="Proteomes" id="UP001055167"/>
    </source>
</evidence>
<dbReference type="InterPro" id="IPR036102">
    <property type="entry name" value="OsmC/Ohrsf"/>
</dbReference>
<dbReference type="InterPro" id="IPR003718">
    <property type="entry name" value="OsmC/Ohr_fam"/>
</dbReference>
<evidence type="ECO:0008006" key="3">
    <source>
        <dbReference type="Google" id="ProtNLM"/>
    </source>
</evidence>
<evidence type="ECO:0000313" key="1">
    <source>
        <dbReference type="EMBL" id="GJD48092.1"/>
    </source>
</evidence>
<keyword evidence="2" id="KW-1185">Reference proteome</keyword>
<dbReference type="Gene3D" id="3.30.300.20">
    <property type="match status" value="1"/>
</dbReference>
<reference evidence="1" key="1">
    <citation type="journal article" date="2021" name="Front. Microbiol.">
        <title>Comprehensive Comparative Genomics and Phenotyping of Methylobacterium Species.</title>
        <authorList>
            <person name="Alessa O."/>
            <person name="Ogura Y."/>
            <person name="Fujitani Y."/>
            <person name="Takami H."/>
            <person name="Hayashi T."/>
            <person name="Sahin N."/>
            <person name="Tani A."/>
        </authorList>
    </citation>
    <scope>NUCLEOTIDE SEQUENCE</scope>
    <source>
        <strain evidence="1">KCTC 52305</strain>
    </source>
</reference>
<proteinExistence type="predicted"/>
<dbReference type="PANTHER" id="PTHR35368">
    <property type="entry name" value="HYDROPEROXIDE REDUCTASE"/>
    <property type="match status" value="1"/>
</dbReference>
<accession>A0ABQ4QSC6</accession>
<dbReference type="PANTHER" id="PTHR35368:SF1">
    <property type="entry name" value="HYDROPEROXIDE REDUCTASE"/>
    <property type="match status" value="1"/>
</dbReference>
<organism evidence="1 2">
    <name type="scientific">Methylobacterium crusticola</name>
    <dbReference type="NCBI Taxonomy" id="1697972"/>
    <lineage>
        <taxon>Bacteria</taxon>
        <taxon>Pseudomonadati</taxon>
        <taxon>Pseudomonadota</taxon>
        <taxon>Alphaproteobacteria</taxon>
        <taxon>Hyphomicrobiales</taxon>
        <taxon>Methylobacteriaceae</taxon>
        <taxon>Methylobacterium</taxon>
    </lineage>
</organism>
<dbReference type="Pfam" id="PF02566">
    <property type="entry name" value="OsmC"/>
    <property type="match status" value="1"/>
</dbReference>
<dbReference type="InterPro" id="IPR015946">
    <property type="entry name" value="KH_dom-like_a/b"/>
</dbReference>
<dbReference type="SUPFAM" id="SSF82784">
    <property type="entry name" value="OsmC-like"/>
    <property type="match status" value="1"/>
</dbReference>
<dbReference type="PROSITE" id="PS51257">
    <property type="entry name" value="PROKAR_LIPOPROTEIN"/>
    <property type="match status" value="1"/>
</dbReference>
<comment type="caution">
    <text evidence="1">The sequence shown here is derived from an EMBL/GenBank/DDBJ whole genome shotgun (WGS) entry which is preliminary data.</text>
</comment>
<sequence>MSRSALETTATAAAPALTGCLQPIDRDALAALSAKGRENPNVVKTLACRTVAEGRFRHLNFIRTLPAYVVDEPPGLLGDDTAPNPSEAALAALGSCLAVGIHANAVAQGITIFKLEIALEGDLNITAVWGTGDLSEKPVGFTDVRARVTLEADRPREELAALIAHSRIWSPVANTFTRPVNLEMGLA</sequence>
<dbReference type="InterPro" id="IPR052924">
    <property type="entry name" value="OsmC/Ohr_hydroprdx_reductase"/>
</dbReference>
<dbReference type="Proteomes" id="UP001055167">
    <property type="component" value="Unassembled WGS sequence"/>
</dbReference>
<protein>
    <recommendedName>
        <fullName evidence="3">OsmC family peroxiredoxin</fullName>
    </recommendedName>
</protein>
<dbReference type="RefSeq" id="WP_128560541.1">
    <property type="nucleotide sequence ID" value="NZ_BPQH01000002.1"/>
</dbReference>
<reference evidence="1" key="2">
    <citation type="submission" date="2021-08" db="EMBL/GenBank/DDBJ databases">
        <authorList>
            <person name="Tani A."/>
            <person name="Ola A."/>
            <person name="Ogura Y."/>
            <person name="Katsura K."/>
            <person name="Hayashi T."/>
        </authorList>
    </citation>
    <scope>NUCLEOTIDE SEQUENCE</scope>
    <source>
        <strain evidence="1">KCTC 52305</strain>
    </source>
</reference>